<dbReference type="EMBL" id="UOGF01000016">
    <property type="protein sequence ID" value="VAX26622.1"/>
    <property type="molecule type" value="Genomic_DNA"/>
</dbReference>
<dbReference type="InterPro" id="IPR036361">
    <property type="entry name" value="SAP_dom_sf"/>
</dbReference>
<dbReference type="Pfam" id="PF07366">
    <property type="entry name" value="SnoaL"/>
    <property type="match status" value="1"/>
</dbReference>
<dbReference type="InterPro" id="IPR009959">
    <property type="entry name" value="Cyclase_SnoaL-like"/>
</dbReference>
<dbReference type="InterPro" id="IPR032710">
    <property type="entry name" value="NTF2-like_dom_sf"/>
</dbReference>
<reference evidence="1" key="1">
    <citation type="submission" date="2018-06" db="EMBL/GenBank/DDBJ databases">
        <authorList>
            <person name="Zhirakovskaya E."/>
        </authorList>
    </citation>
    <scope>NUCLEOTIDE SEQUENCE</scope>
</reference>
<evidence type="ECO:0008006" key="2">
    <source>
        <dbReference type="Google" id="ProtNLM"/>
    </source>
</evidence>
<dbReference type="Gene3D" id="3.10.450.50">
    <property type="match status" value="1"/>
</dbReference>
<dbReference type="SUPFAM" id="SSF54427">
    <property type="entry name" value="NTF2-like"/>
    <property type="match status" value="1"/>
</dbReference>
<name>A0A3B1CEH7_9ZZZZ</name>
<dbReference type="PANTHER" id="PTHR38436">
    <property type="entry name" value="POLYKETIDE CYCLASE SNOAL-LIKE DOMAIN"/>
    <property type="match status" value="1"/>
</dbReference>
<sequence length="248" mass="28539">MNDLENQNLKSMLESFIQDVWNRGDFSNLENYLAPHYQIISDPGDPWEGETIDHATFKKRVLYSLNAFPDLNFSLQEMIQADGIVAVRWIMSATHLGDLPQLPATGKSFSINGLTFFYFEGNKLCGHAQNVDRLGFLAQIEKFSLSFRNPIMSSPKDHFPESSSAKKIMDKEQQNNPLHGITLEMLVTWLQDYYGWQALGERIKIRCFNSDPSVKSSLKFLRKTAWARKKVEDLYISTQKEIEKSPYT</sequence>
<dbReference type="GO" id="GO:0003677">
    <property type="term" value="F:DNA binding"/>
    <property type="evidence" value="ECO:0007669"/>
    <property type="project" value="InterPro"/>
</dbReference>
<organism evidence="1">
    <name type="scientific">hydrothermal vent metagenome</name>
    <dbReference type="NCBI Taxonomy" id="652676"/>
    <lineage>
        <taxon>unclassified sequences</taxon>
        <taxon>metagenomes</taxon>
        <taxon>ecological metagenomes</taxon>
    </lineage>
</organism>
<protein>
    <recommendedName>
        <fullName evidence="2">DUF2132 domain-containing protein</fullName>
    </recommendedName>
</protein>
<gene>
    <name evidence="1" type="ORF">MNBD_NITROSPIRAE01-949</name>
</gene>
<evidence type="ECO:0000313" key="1">
    <source>
        <dbReference type="EMBL" id="VAX26622.1"/>
    </source>
</evidence>
<dbReference type="Pfam" id="PF09905">
    <property type="entry name" value="VF530"/>
    <property type="match status" value="1"/>
</dbReference>
<dbReference type="AlphaFoldDB" id="A0A3B1CEH7"/>
<accession>A0A3B1CEH7</accession>
<dbReference type="PANTHER" id="PTHR38436:SF1">
    <property type="entry name" value="ESTER CYCLASE"/>
    <property type="match status" value="1"/>
</dbReference>
<dbReference type="InterPro" id="IPR018668">
    <property type="entry name" value="DNA-binding_VF530-like"/>
</dbReference>
<dbReference type="Gene3D" id="1.10.720.30">
    <property type="entry name" value="SAP domain"/>
    <property type="match status" value="1"/>
</dbReference>
<dbReference type="GO" id="GO:0030638">
    <property type="term" value="P:polyketide metabolic process"/>
    <property type="evidence" value="ECO:0007669"/>
    <property type="project" value="InterPro"/>
</dbReference>
<proteinExistence type="predicted"/>